<dbReference type="Proteomes" id="UP000658225">
    <property type="component" value="Unassembled WGS sequence"/>
</dbReference>
<evidence type="ECO:0000313" key="5">
    <source>
        <dbReference type="EMBL" id="MBE1554180.1"/>
    </source>
</evidence>
<name>A0A927MGI6_9BACL</name>
<feature type="domain" description="Metalloprotease TldD/E N-terminal" evidence="2">
    <location>
        <begin position="22"/>
        <end position="86"/>
    </location>
</feature>
<dbReference type="Pfam" id="PF19289">
    <property type="entry name" value="PmbA_TldD_3rd"/>
    <property type="match status" value="1"/>
</dbReference>
<reference evidence="5" key="1">
    <citation type="submission" date="2020-10" db="EMBL/GenBank/DDBJ databases">
        <title>Genomic Encyclopedia of Type Strains, Phase IV (KMG-IV): sequencing the most valuable type-strain genomes for metagenomic binning, comparative biology and taxonomic classification.</title>
        <authorList>
            <person name="Goeker M."/>
        </authorList>
    </citation>
    <scope>NUCLEOTIDE SEQUENCE</scope>
    <source>
        <strain evidence="5">DSM 13886</strain>
    </source>
</reference>
<dbReference type="InterPro" id="IPR045570">
    <property type="entry name" value="Metalloprtase-TldD/E_cen_dom"/>
</dbReference>
<dbReference type="PANTHER" id="PTHR43421">
    <property type="entry name" value="METALLOPROTEASE PMBA"/>
    <property type="match status" value="1"/>
</dbReference>
<evidence type="ECO:0000256" key="1">
    <source>
        <dbReference type="ARBA" id="ARBA00005836"/>
    </source>
</evidence>
<organism evidence="5 6">
    <name type="scientific">Sporosarcina limicola</name>
    <dbReference type="NCBI Taxonomy" id="34101"/>
    <lineage>
        <taxon>Bacteria</taxon>
        <taxon>Bacillati</taxon>
        <taxon>Bacillota</taxon>
        <taxon>Bacilli</taxon>
        <taxon>Bacillales</taxon>
        <taxon>Caryophanaceae</taxon>
        <taxon>Sporosarcina</taxon>
    </lineage>
</organism>
<keyword evidence="6" id="KW-1185">Reference proteome</keyword>
<dbReference type="InterPro" id="IPR045569">
    <property type="entry name" value="Metalloprtase-TldD/E_C"/>
</dbReference>
<dbReference type="InterPro" id="IPR047657">
    <property type="entry name" value="PmbA"/>
</dbReference>
<dbReference type="PANTHER" id="PTHR43421:SF1">
    <property type="entry name" value="METALLOPROTEASE PMBA"/>
    <property type="match status" value="1"/>
</dbReference>
<dbReference type="Gene3D" id="3.30.2290.10">
    <property type="entry name" value="PmbA/TldD superfamily"/>
    <property type="match status" value="1"/>
</dbReference>
<dbReference type="RefSeq" id="WP_192597982.1">
    <property type="nucleotide sequence ID" value="NZ_JADBEL010000005.1"/>
</dbReference>
<proteinExistence type="inferred from homology"/>
<accession>A0A927MGI6</accession>
<dbReference type="SUPFAM" id="SSF111283">
    <property type="entry name" value="Putative modulator of DNA gyrase, PmbA/TldD"/>
    <property type="match status" value="1"/>
</dbReference>
<evidence type="ECO:0000313" key="6">
    <source>
        <dbReference type="Proteomes" id="UP000658225"/>
    </source>
</evidence>
<dbReference type="InterPro" id="IPR002510">
    <property type="entry name" value="Metalloprtase-TldD/E_N"/>
</dbReference>
<dbReference type="Pfam" id="PF01523">
    <property type="entry name" value="PmbA_TldD_1st"/>
    <property type="match status" value="1"/>
</dbReference>
<evidence type="ECO:0000259" key="3">
    <source>
        <dbReference type="Pfam" id="PF19289"/>
    </source>
</evidence>
<dbReference type="Pfam" id="PF19290">
    <property type="entry name" value="PmbA_TldD_2nd"/>
    <property type="match status" value="1"/>
</dbReference>
<dbReference type="AlphaFoldDB" id="A0A927MGI6"/>
<evidence type="ECO:0000259" key="4">
    <source>
        <dbReference type="Pfam" id="PF19290"/>
    </source>
</evidence>
<dbReference type="GO" id="GO:0006508">
    <property type="term" value="P:proteolysis"/>
    <property type="evidence" value="ECO:0007669"/>
    <property type="project" value="InterPro"/>
</dbReference>
<sequence length="447" mass="48866">MTINEFQKKLLAEAMETGFKEAEVYYEKSESFRVMIFKGEIDSYETSEEGGLGFRGLYNGKMGYAYTEKIEESSIAFLIDSAKANADVLDEDDGTDIFEGSEIYAGHDFYSEELAQVSILEKIELIKSIERKVFAYDSRIITLDYCMLQDFSEERVMANNKSLSLNEKQNGLIIYISAVVKDGEEMKTGRFGKMTRNFAELDADAIAKEVAEEALSNLGEQSIPTRKYPIIMRHDASASLLAAFTPIFSAENTQMGQSLLKGKVGEKIAADTFTLLDDPSHPDAIAGSNFDGEGVATKKRAIVSCGTLETLLHNRKTAKKDGVETTGHAHKSSYKSTLTIAPLNMYIAPGNRSKEDLIASMEEGVFITDLSGLHSGASTVSGDFSIAATGFHIKDGKIASAVKQMTIAGNFFDYLKDIEEAGSDLKFMPGGYGSPSLVVKELSVTVD</sequence>
<gene>
    <name evidence="5" type="ORF">H4683_001255</name>
</gene>
<feature type="domain" description="Metalloprotease TldD/E C-terminal" evidence="3">
    <location>
        <begin position="225"/>
        <end position="445"/>
    </location>
</feature>
<dbReference type="InterPro" id="IPR035068">
    <property type="entry name" value="TldD/PmbA_N"/>
</dbReference>
<evidence type="ECO:0000259" key="2">
    <source>
        <dbReference type="Pfam" id="PF01523"/>
    </source>
</evidence>
<dbReference type="GO" id="GO:0005829">
    <property type="term" value="C:cytosol"/>
    <property type="evidence" value="ECO:0007669"/>
    <property type="project" value="TreeGrafter"/>
</dbReference>
<comment type="caution">
    <text evidence="5">The sequence shown here is derived from an EMBL/GenBank/DDBJ whole genome shotgun (WGS) entry which is preliminary data.</text>
</comment>
<dbReference type="GO" id="GO:0008237">
    <property type="term" value="F:metallopeptidase activity"/>
    <property type="evidence" value="ECO:0007669"/>
    <property type="project" value="InterPro"/>
</dbReference>
<feature type="domain" description="Metalloprotease TldD/E central" evidence="4">
    <location>
        <begin position="113"/>
        <end position="218"/>
    </location>
</feature>
<comment type="similarity">
    <text evidence="1">Belongs to the peptidase U62 family.</text>
</comment>
<protein>
    <submittedName>
        <fullName evidence="5">PmbA protein</fullName>
    </submittedName>
</protein>
<dbReference type="InterPro" id="IPR036059">
    <property type="entry name" value="TldD/PmbA_sf"/>
</dbReference>
<dbReference type="EMBL" id="JADBEL010000005">
    <property type="protein sequence ID" value="MBE1554180.1"/>
    <property type="molecule type" value="Genomic_DNA"/>
</dbReference>